<evidence type="ECO:0000313" key="1">
    <source>
        <dbReference type="EMBL" id="MBY8825118.1"/>
    </source>
</evidence>
<accession>A0ABS7PV17</accession>
<dbReference type="SFLD" id="SFLDS00003">
    <property type="entry name" value="Haloacid_Dehalogenase"/>
    <property type="match status" value="1"/>
</dbReference>
<comment type="caution">
    <text evidence="1">The sequence shown here is derived from an EMBL/GenBank/DDBJ whole genome shotgun (WGS) entry which is preliminary data.</text>
</comment>
<dbReference type="NCBIfam" id="TIGR02254">
    <property type="entry name" value="YjjG_YfnB"/>
    <property type="match status" value="1"/>
</dbReference>
<organism evidence="1 2">
    <name type="scientific">Sphingomonas colocasiae</name>
    <dbReference type="NCBI Taxonomy" id="1848973"/>
    <lineage>
        <taxon>Bacteria</taxon>
        <taxon>Pseudomonadati</taxon>
        <taxon>Pseudomonadota</taxon>
        <taxon>Alphaproteobacteria</taxon>
        <taxon>Sphingomonadales</taxon>
        <taxon>Sphingomonadaceae</taxon>
        <taxon>Sphingomonas</taxon>
    </lineage>
</organism>
<dbReference type="SUPFAM" id="SSF56784">
    <property type="entry name" value="HAD-like"/>
    <property type="match status" value="1"/>
</dbReference>
<evidence type="ECO:0000313" key="2">
    <source>
        <dbReference type="Proteomes" id="UP000706039"/>
    </source>
</evidence>
<dbReference type="InterPro" id="IPR023198">
    <property type="entry name" value="PGP-like_dom2"/>
</dbReference>
<proteinExistence type="predicted"/>
<dbReference type="InterPro" id="IPR036412">
    <property type="entry name" value="HAD-like_sf"/>
</dbReference>
<sequence>MAAAMKYRRFLFDLDDTLLDFRASEALSFARALSIMGLGDEAPSILPHYQSENAALWREFEQGRIDKDALKVERFRRTFATLGIDADPDAASAHYLACLPETVVLVDGADRLCAALSAIGEIGIITNGIETVQARRIANSGLGQWLSFVATSETCGYAKPDIRFFEYSAGKFRSFAKSEAIIVGDRLDADIAGGCRFEIDSCWYNPARAERGADIAPTFEVAHLDEIQAALASG</sequence>
<dbReference type="InterPro" id="IPR023214">
    <property type="entry name" value="HAD_sf"/>
</dbReference>
<gene>
    <name evidence="1" type="ORF">K7G82_22645</name>
</gene>
<dbReference type="InterPro" id="IPR011951">
    <property type="entry name" value="HAD-SF_hydro_IA_YjjG/PynA"/>
</dbReference>
<dbReference type="InterPro" id="IPR052550">
    <property type="entry name" value="Pyrimidine_5'-ntase_YjjG"/>
</dbReference>
<dbReference type="RefSeq" id="WP_222992221.1">
    <property type="nucleotide sequence ID" value="NZ_JAINVV010000011.1"/>
</dbReference>
<name>A0ABS7PV17_9SPHN</name>
<dbReference type="SFLD" id="SFLDG01129">
    <property type="entry name" value="C1.5:_HAD__Beta-PGM__Phosphata"/>
    <property type="match status" value="1"/>
</dbReference>
<dbReference type="Gene3D" id="3.40.50.1000">
    <property type="entry name" value="HAD superfamily/HAD-like"/>
    <property type="match status" value="1"/>
</dbReference>
<dbReference type="EMBL" id="JAINVV010000011">
    <property type="protein sequence ID" value="MBY8825118.1"/>
    <property type="molecule type" value="Genomic_DNA"/>
</dbReference>
<dbReference type="PANTHER" id="PTHR47478">
    <property type="match status" value="1"/>
</dbReference>
<protein>
    <submittedName>
        <fullName evidence="1">YjjG family noncanonical pyrimidine nucleotidase</fullName>
    </submittedName>
</protein>
<dbReference type="Pfam" id="PF00702">
    <property type="entry name" value="Hydrolase"/>
    <property type="match status" value="1"/>
</dbReference>
<dbReference type="Gene3D" id="1.10.150.240">
    <property type="entry name" value="Putative phosphatase, domain 2"/>
    <property type="match status" value="1"/>
</dbReference>
<dbReference type="PANTHER" id="PTHR47478:SF1">
    <property type="entry name" value="PYRIMIDINE 5'-NUCLEOTIDASE YJJG"/>
    <property type="match status" value="1"/>
</dbReference>
<dbReference type="Proteomes" id="UP000706039">
    <property type="component" value="Unassembled WGS sequence"/>
</dbReference>
<reference evidence="1 2" key="1">
    <citation type="submission" date="2021-08" db="EMBL/GenBank/DDBJ databases">
        <authorList>
            <person name="Tuo L."/>
        </authorList>
    </citation>
    <scope>NUCLEOTIDE SEQUENCE [LARGE SCALE GENOMIC DNA]</scope>
    <source>
        <strain evidence="1 2">JCM 31229</strain>
    </source>
</reference>
<keyword evidence="2" id="KW-1185">Reference proteome</keyword>